<dbReference type="Proteomes" id="UP000221165">
    <property type="component" value="Unassembled WGS sequence"/>
</dbReference>
<dbReference type="VEuPathDB" id="ToxoDB:CSUI_010951"/>
<dbReference type="RefSeq" id="XP_067916972.1">
    <property type="nucleotide sequence ID" value="XM_068071052.1"/>
</dbReference>
<dbReference type="PROSITE" id="PS51412">
    <property type="entry name" value="MACPF_2"/>
    <property type="match status" value="1"/>
</dbReference>
<reference evidence="2 3" key="1">
    <citation type="journal article" date="2017" name="Int. J. Parasitol.">
        <title>The genome of the protozoan parasite Cystoisospora suis and a reverse vaccinology approach to identify vaccine candidates.</title>
        <authorList>
            <person name="Palmieri N."/>
            <person name="Shrestha A."/>
            <person name="Ruttkowski B."/>
            <person name="Beck T."/>
            <person name="Vogl C."/>
            <person name="Tomley F."/>
            <person name="Blake D.P."/>
            <person name="Joachim A."/>
        </authorList>
    </citation>
    <scope>NUCLEOTIDE SEQUENCE [LARGE SCALE GENOMIC DNA]</scope>
    <source>
        <strain evidence="2 3">Wien I</strain>
    </source>
</reference>
<evidence type="ECO:0000259" key="1">
    <source>
        <dbReference type="PROSITE" id="PS51412"/>
    </source>
</evidence>
<evidence type="ECO:0000313" key="2">
    <source>
        <dbReference type="EMBL" id="PHJ15238.1"/>
    </source>
</evidence>
<feature type="domain" description="MACPF" evidence="1">
    <location>
        <begin position="1"/>
        <end position="320"/>
    </location>
</feature>
<dbReference type="Pfam" id="PF01823">
    <property type="entry name" value="MACPF"/>
    <property type="match status" value="1"/>
</dbReference>
<accession>A0A2C6KF04</accession>
<dbReference type="OrthoDB" id="329839at2759"/>
<comment type="caution">
    <text evidence="2">The sequence shown here is derived from an EMBL/GenBank/DDBJ whole genome shotgun (WGS) entry which is preliminary data.</text>
</comment>
<gene>
    <name evidence="2" type="ORF">CSUI_010951</name>
</gene>
<proteinExistence type="predicted"/>
<name>A0A2C6KF04_9APIC</name>
<dbReference type="SMART" id="SM00457">
    <property type="entry name" value="MACPF"/>
    <property type="match status" value="1"/>
</dbReference>
<keyword evidence="3" id="KW-1185">Reference proteome</keyword>
<protein>
    <submittedName>
        <fullName evidence="2">Mac perforin domain-containing protein</fullName>
    </submittedName>
</protein>
<dbReference type="InterPro" id="IPR020864">
    <property type="entry name" value="MACPF"/>
</dbReference>
<dbReference type="EMBL" id="MIGC01008987">
    <property type="protein sequence ID" value="PHJ15238.1"/>
    <property type="molecule type" value="Genomic_DNA"/>
</dbReference>
<dbReference type="AlphaFoldDB" id="A0A2C6KF04"/>
<organism evidence="2 3">
    <name type="scientific">Cystoisospora suis</name>
    <dbReference type="NCBI Taxonomy" id="483139"/>
    <lineage>
        <taxon>Eukaryota</taxon>
        <taxon>Sar</taxon>
        <taxon>Alveolata</taxon>
        <taxon>Apicomplexa</taxon>
        <taxon>Conoidasida</taxon>
        <taxon>Coccidia</taxon>
        <taxon>Eucoccidiorida</taxon>
        <taxon>Eimeriorina</taxon>
        <taxon>Sarcocystidae</taxon>
        <taxon>Cystoisospora</taxon>
    </lineage>
</organism>
<evidence type="ECO:0000313" key="3">
    <source>
        <dbReference type="Proteomes" id="UP000221165"/>
    </source>
</evidence>
<dbReference type="GeneID" id="94434263"/>
<sequence>MMDPGLRSPILKFTFVQGMDGVTNDLEYLQPIGAFTRPFAACRQSETVSELDSLTDYQKELGSDASLNSGDMLGLNSFSGSAGYQQFAQQTNRKQTKTFMLKTYCLRYEAGIAQNASFKWNYTLAFENAVDDLPVTFDGEGPDSACTVEQWRQDHSVEACEKTNIPVWMGFIEQFGTHYTVRLLAGGKMTYQVQFRSEDVRDLRKRGVDIKAEVKLMLGGVSGGSNSGTKSSKSQESHIQSVNYEKETIVIGGKPPGDVSDPAALATWAESVEALPMPVKLELLPLENLLPEAKRAAFTQAVSYYSKAYGMSLMDLQSLSGTAQPIQKVLVNATQVIWAGPPPGFAKCPGDEVVLFGFAIHMNFKVETSGLAQYHIVACTAGREKCDGVGSQNDWMDDERIFMLCSKEPSNDFLQVVGETEAGEQTVEATCPGDTVIAVGFGISLATGFDSAEKVQMEPCQAGQTSCTKNLSEGSVKAFVWMVCTEKTFPGVQDLQWRLIPIFQMSETGTHCAENITRSAHLPGEEWIRLSSGATDTLC</sequence>